<gene>
    <name evidence="1" type="ORF">COCNU_03G004390</name>
</gene>
<organism evidence="1 2">
    <name type="scientific">Cocos nucifera</name>
    <name type="common">Coconut palm</name>
    <dbReference type="NCBI Taxonomy" id="13894"/>
    <lineage>
        <taxon>Eukaryota</taxon>
        <taxon>Viridiplantae</taxon>
        <taxon>Streptophyta</taxon>
        <taxon>Embryophyta</taxon>
        <taxon>Tracheophyta</taxon>
        <taxon>Spermatophyta</taxon>
        <taxon>Magnoliopsida</taxon>
        <taxon>Liliopsida</taxon>
        <taxon>Arecaceae</taxon>
        <taxon>Arecoideae</taxon>
        <taxon>Cocoseae</taxon>
        <taxon>Attaleinae</taxon>
        <taxon>Cocos</taxon>
    </lineage>
</organism>
<accession>A0A8K0I1V7</accession>
<evidence type="ECO:0000313" key="1">
    <source>
        <dbReference type="EMBL" id="KAG1334320.1"/>
    </source>
</evidence>
<protein>
    <submittedName>
        <fullName evidence="1">Uncharacterized protein</fullName>
    </submittedName>
</protein>
<reference evidence="1" key="1">
    <citation type="journal article" date="2017" name="Gigascience">
        <title>The genome draft of coconut (Cocos nucifera).</title>
        <authorList>
            <person name="Xiao Y."/>
            <person name="Xu P."/>
            <person name="Fan H."/>
            <person name="Baudouin L."/>
            <person name="Xia W."/>
            <person name="Bocs S."/>
            <person name="Xu J."/>
            <person name="Li Q."/>
            <person name="Guo A."/>
            <person name="Zhou L."/>
            <person name="Li J."/>
            <person name="Wu Y."/>
            <person name="Ma Z."/>
            <person name="Armero A."/>
            <person name="Issali A.E."/>
            <person name="Liu N."/>
            <person name="Peng M."/>
            <person name="Yang Y."/>
        </authorList>
    </citation>
    <scope>NUCLEOTIDE SEQUENCE</scope>
    <source>
        <tissue evidence="1">Spear leaf of Hainan Tall coconut</tissue>
    </source>
</reference>
<dbReference type="Proteomes" id="UP000797356">
    <property type="component" value="Chromosome 3"/>
</dbReference>
<comment type="caution">
    <text evidence="1">The sequence shown here is derived from an EMBL/GenBank/DDBJ whole genome shotgun (WGS) entry which is preliminary data.</text>
</comment>
<keyword evidence="2" id="KW-1185">Reference proteome</keyword>
<dbReference type="EMBL" id="CM017874">
    <property type="protein sequence ID" value="KAG1334320.1"/>
    <property type="molecule type" value="Genomic_DNA"/>
</dbReference>
<proteinExistence type="predicted"/>
<name>A0A8K0I1V7_COCNU</name>
<sequence length="63" mass="7127">MVVVTAVIDGQNRRSPSQKSFGTEPLYEMETEKFLKTISAFYSHAVHGDDLDLFGRREMVGFS</sequence>
<evidence type="ECO:0000313" key="2">
    <source>
        <dbReference type="Proteomes" id="UP000797356"/>
    </source>
</evidence>
<reference evidence="1" key="2">
    <citation type="submission" date="2019-07" db="EMBL/GenBank/DDBJ databases">
        <authorList>
            <person name="Yang Y."/>
            <person name="Bocs S."/>
            <person name="Baudouin L."/>
        </authorList>
    </citation>
    <scope>NUCLEOTIDE SEQUENCE</scope>
    <source>
        <tissue evidence="1">Spear leaf of Hainan Tall coconut</tissue>
    </source>
</reference>
<dbReference type="AlphaFoldDB" id="A0A8K0I1V7"/>